<sequence length="916" mass="100556">MTTVPALVMADDDLLLVISSGDDGDGEDEDDEDDEFMLRLHSPVKVPDTTYRHDSEQQKSHANCLAGRHRNSKKNQVTTSVTKCLVEPRVRGECSIQLQDVMRYGSMLAGGGERSFHNCISNHVDTFRSDSGDVDFKISDPSSPESEELFQDVKESPGNLSGQHRVESDWGQSFVGQRKKKLSLRKWSGSSYIERRTVSCGNSAVRNPSPKSAMAPTGKASHFVSQAQSKNMASSAKKWPKTSNVCQTLSHVSASGLRTPGCGDVKGETGSGLVMVVPETDSSDDFESISPSQNKCNTAVSNQKAELINLVDSCTDDDWMAGAFQLTDSTKDVSRLKCRCTRLIQSKLQLKKSSQVKGQTGNYSKAVQQDHKVSQITHQNGKLCPEQTTQMSHHAEDRSQVSHQTKYASRMANQTGNKSEAVHQDNLLHVAEVKVKRKDSATRHFGNKCGKRLKLSTSAVFSSSDSDSFIILSDSDEVIYRPKKAPVPSKFITDRIKSFNLWDESDSGDVLVVAKHDDALNPEARVKNFDNGFTEVKIDSSGSGSDSLLSPKKQVAVCVHGSLSSLNIDVVKVDATSDSESDSLLSPKNQISSCVHQLSSCLNRDVREVDVTSDAESDSLLTPQKQVTRCVHQTFSSHNRVSPKLGVLCNSEDLDLPSSQKQVIVDVHKPLLFCDRDAPKLDVTDIKRIPADQFDCKPRGDGQTRDHLESAHKNGSDSDPQTEMITSCYRGSVIVGNKRNSVRDVDEKQTSSSKVVTEAGALRDDTDDYLGTESPFGETGLDSSTAVTSTPTRALHLEKDGDKHLCSPGRQAEALDASACSYSQVDISDAEFTDNDDIFASLMQSDFKLETNDKNEKKGGDDEEEEEDVYDEWTDEFVERIDTSFQVSNSGCNQPVPITIIDHLLRVRILNKSSQL</sequence>
<feature type="compositionally biased region" description="Polar residues" evidence="1">
    <location>
        <begin position="781"/>
        <end position="790"/>
    </location>
</feature>
<name>A0AAD9JVJ5_9ANNE</name>
<dbReference type="Proteomes" id="UP001208570">
    <property type="component" value="Unassembled WGS sequence"/>
</dbReference>
<gene>
    <name evidence="2" type="ORF">LSH36_156g11013</name>
</gene>
<evidence type="ECO:0000313" key="2">
    <source>
        <dbReference type="EMBL" id="KAK2159238.1"/>
    </source>
</evidence>
<feature type="region of interest" description="Disordered" evidence="1">
    <location>
        <begin position="765"/>
        <end position="790"/>
    </location>
</feature>
<dbReference type="EMBL" id="JAODUP010000156">
    <property type="protein sequence ID" value="KAK2159238.1"/>
    <property type="molecule type" value="Genomic_DNA"/>
</dbReference>
<evidence type="ECO:0000313" key="3">
    <source>
        <dbReference type="Proteomes" id="UP001208570"/>
    </source>
</evidence>
<dbReference type="AlphaFoldDB" id="A0AAD9JVJ5"/>
<reference evidence="2" key="1">
    <citation type="journal article" date="2023" name="Mol. Biol. Evol.">
        <title>Third-Generation Sequencing Reveals the Adaptive Role of the Epigenome in Three Deep-Sea Polychaetes.</title>
        <authorList>
            <person name="Perez M."/>
            <person name="Aroh O."/>
            <person name="Sun Y."/>
            <person name="Lan Y."/>
            <person name="Juniper S.K."/>
            <person name="Young C.R."/>
            <person name="Angers B."/>
            <person name="Qian P.Y."/>
        </authorList>
    </citation>
    <scope>NUCLEOTIDE SEQUENCE</scope>
    <source>
        <strain evidence="2">P08H-3</strain>
    </source>
</reference>
<comment type="caution">
    <text evidence="2">The sequence shown here is derived from an EMBL/GenBank/DDBJ whole genome shotgun (WGS) entry which is preliminary data.</text>
</comment>
<keyword evidence="3" id="KW-1185">Reference proteome</keyword>
<organism evidence="2 3">
    <name type="scientific">Paralvinella palmiformis</name>
    <dbReference type="NCBI Taxonomy" id="53620"/>
    <lineage>
        <taxon>Eukaryota</taxon>
        <taxon>Metazoa</taxon>
        <taxon>Spiralia</taxon>
        <taxon>Lophotrochozoa</taxon>
        <taxon>Annelida</taxon>
        <taxon>Polychaeta</taxon>
        <taxon>Sedentaria</taxon>
        <taxon>Canalipalpata</taxon>
        <taxon>Terebellida</taxon>
        <taxon>Terebelliformia</taxon>
        <taxon>Alvinellidae</taxon>
        <taxon>Paralvinella</taxon>
    </lineage>
</organism>
<feature type="region of interest" description="Disordered" evidence="1">
    <location>
        <begin position="692"/>
        <end position="723"/>
    </location>
</feature>
<accession>A0AAD9JVJ5</accession>
<protein>
    <submittedName>
        <fullName evidence="2">Uncharacterized protein</fullName>
    </submittedName>
</protein>
<proteinExistence type="predicted"/>
<evidence type="ECO:0000256" key="1">
    <source>
        <dbReference type="SAM" id="MobiDB-lite"/>
    </source>
</evidence>
<feature type="compositionally biased region" description="Basic and acidic residues" evidence="1">
    <location>
        <begin position="692"/>
        <end position="716"/>
    </location>
</feature>